<evidence type="ECO:0000256" key="1">
    <source>
        <dbReference type="ARBA" id="ARBA00022614"/>
    </source>
</evidence>
<evidence type="ECO:0000313" key="7">
    <source>
        <dbReference type="Proteomes" id="UP000694392"/>
    </source>
</evidence>
<evidence type="ECO:0000256" key="5">
    <source>
        <dbReference type="SAM" id="MobiDB-lite"/>
    </source>
</evidence>
<evidence type="ECO:0000256" key="4">
    <source>
        <dbReference type="SAM" id="Coils"/>
    </source>
</evidence>
<feature type="region of interest" description="Disordered" evidence="5">
    <location>
        <begin position="1"/>
        <end position="29"/>
    </location>
</feature>
<accession>A0A8D0G821</accession>
<evidence type="ECO:0000256" key="3">
    <source>
        <dbReference type="ARBA" id="ARBA00023054"/>
    </source>
</evidence>
<dbReference type="Proteomes" id="UP000694392">
    <property type="component" value="Unplaced"/>
</dbReference>
<feature type="region of interest" description="Disordered" evidence="5">
    <location>
        <begin position="48"/>
        <end position="93"/>
    </location>
</feature>
<organism evidence="6 7">
    <name type="scientific">Sphenodon punctatus</name>
    <name type="common">Tuatara</name>
    <name type="synonym">Hatteria punctata</name>
    <dbReference type="NCBI Taxonomy" id="8508"/>
    <lineage>
        <taxon>Eukaryota</taxon>
        <taxon>Metazoa</taxon>
        <taxon>Chordata</taxon>
        <taxon>Craniata</taxon>
        <taxon>Vertebrata</taxon>
        <taxon>Euteleostomi</taxon>
        <taxon>Lepidosauria</taxon>
        <taxon>Sphenodontia</taxon>
        <taxon>Sphenodontidae</taxon>
        <taxon>Sphenodon</taxon>
    </lineage>
</organism>
<reference evidence="6" key="1">
    <citation type="submission" date="2025-08" db="UniProtKB">
        <authorList>
            <consortium name="Ensembl"/>
        </authorList>
    </citation>
    <scope>IDENTIFICATION</scope>
</reference>
<dbReference type="InterPro" id="IPR055320">
    <property type="entry name" value="CEP72-like"/>
</dbReference>
<keyword evidence="3 4" id="KW-0175">Coiled coil</keyword>
<dbReference type="AlphaFoldDB" id="A0A8D0G821"/>
<sequence>MLKAQKADRDLSEMREPFISSQKASVSGSYCNTSVQTERDQLFQKQAFPAALQKTDGKSVSSRVSPQKTMEAEGRNYPTSQVPGPKEQRPNSKTISAKVHCVGSPSPNKILYEATSMERFLDLVDKYWHGYKSLHCNEKFLSQAGPLLSAMQKSTLTDQQKDSIEVHQELDNLLLEKKALKNTLSEQDQKYSIRINNLMSEMSSTKKEKEALKKHLDQLLEENTNLKSHLSHVDQNVKTPNTLNSLQSKFIELQNLNQQISSENNHLKQRLQQYSKIQELAEMLQESHRTLVSTNEHLLQELTETRKRHKAEVEQLHWSYNQLKKTMGRISPSSLDNSRC</sequence>
<keyword evidence="7" id="KW-1185">Reference proteome</keyword>
<protein>
    <submittedName>
        <fullName evidence="6">Centrosomal protein 72</fullName>
    </submittedName>
</protein>
<dbReference type="PANTHER" id="PTHR23311">
    <property type="entry name" value="HEAT SHOCK REGULATED 2"/>
    <property type="match status" value="1"/>
</dbReference>
<dbReference type="GeneTree" id="ENSGT00530000063884"/>
<proteinExistence type="predicted"/>
<name>A0A8D0G821_SPHPU</name>
<evidence type="ECO:0000256" key="2">
    <source>
        <dbReference type="ARBA" id="ARBA00022737"/>
    </source>
</evidence>
<reference evidence="6" key="2">
    <citation type="submission" date="2025-09" db="UniProtKB">
        <authorList>
            <consortium name="Ensembl"/>
        </authorList>
    </citation>
    <scope>IDENTIFICATION</scope>
</reference>
<evidence type="ECO:0000313" key="6">
    <source>
        <dbReference type="Ensembl" id="ENSSPUP00000002039.1"/>
    </source>
</evidence>
<feature type="compositionally biased region" description="Polar residues" evidence="5">
    <location>
        <begin position="19"/>
        <end position="29"/>
    </location>
</feature>
<feature type="coiled-coil region" evidence="4">
    <location>
        <begin position="170"/>
        <end position="319"/>
    </location>
</feature>
<feature type="compositionally biased region" description="Polar residues" evidence="5">
    <location>
        <begin position="58"/>
        <end position="68"/>
    </location>
</feature>
<keyword evidence="2" id="KW-0677">Repeat</keyword>
<dbReference type="Ensembl" id="ENSSPUT00000002155.1">
    <property type="protein sequence ID" value="ENSSPUP00000002039.1"/>
    <property type="gene ID" value="ENSSPUG00000001589.1"/>
</dbReference>
<gene>
    <name evidence="6" type="primary">CEP72</name>
</gene>
<dbReference type="PANTHER" id="PTHR23311:SF7">
    <property type="entry name" value="CENTROSOMAL PROTEIN OF 72 KDA"/>
    <property type="match status" value="1"/>
</dbReference>
<keyword evidence="1" id="KW-0433">Leucine-rich repeat</keyword>
<feature type="compositionally biased region" description="Basic and acidic residues" evidence="5">
    <location>
        <begin position="1"/>
        <end position="16"/>
    </location>
</feature>